<dbReference type="GeneID" id="108701174"/>
<sequence length="1064" mass="121440">MGMMEASEYRLLSSPVLRCENQCARVPLCQCCETCVLIRKHALTKKWFVRAGEASQRKFLFGVIRRLQSLELLQYTEKVLQPTLGKDFTYSHSRINPSLRQDSSTFSSNRALNRRLLLQFMLETWEWLKHASYWTKANYTLLLLQMCHPNIVHSAANLIHVLIIQEMHPHTRKAVTPINSKKQDGMQGLDQAVSSDDPSIMMVPTSFKSTSGVSMYKDFICCLPVHLSKRILGFLNKKSLFSCLFVSQHWCYLTKETMQDLDAERLVRNEAMILQGTSYKGVSVSYAKIQKVPVPKVGEDGNTINAVEKKFYQETKTGESLEAAYIDIETNMVPLEERNLFCGSYNVLILTGQGDPHRVIHFDGGRLVAVGSVDRKVKLFDLVEMKQVPPLIHGHAGSIRSVYLCEERGFVFSGGFDLSIRQWDLESGVCMRIFHGHMKTIMSFDIQEDVLVSGAKDCHVKVWNITTGKCFRTFKHKDPVLSVKIKDQYVVSGCEKGLVKLWHIDSATLIKTLTGHNGPIKCLSFNQWHLISGSADGYAIAWSMMGNFQKRLITFRHPKEVLCMDFLYLRVITGCADGKIRVFNFLNGDCLRVMRANSRADPVMSLCIRDNRMVINTPASIMIFQFEEVSWDYSQASERVDVLKERDKFKSAPMRVRPYSYVRAQRMKRVGSSHVKMYQKEEEENREGTSSLSHHARSLSAKNMKRAQELHLESLKPVTWPELRNFRRSFAYIDLQPEFYKKSPSASRPQTAPRSPEAISRESTVTELKAKDDSDAESGYGSPGRKSVLSVSENATLERIKKRGPHSILNPDQILLKVSTLHNMQRLDQLASNCEHNAMIRDAWGPQMSPQEPQKRVSNSQIKERKKDIAVNCLKQIQSSEFSSEIKTTVTPFEMRKLNLKLKESLHGSETQSSIPPPILVRPQTSHQYREKKKCIAVHRRTVSAVEGSVKQIGMYTSYESIQPVKMIMGQHKRPPQRKKTSERAVTVNPYREKSGFQLLTVKQMKDYEVEKLAQYQTAEVHIQANKDQESRKAWLMKIKGKNIDDFTKEGKIAAPELGPNVFL</sequence>
<dbReference type="PROSITE" id="PS50082">
    <property type="entry name" value="WD_REPEATS_2"/>
    <property type="match status" value="4"/>
</dbReference>
<dbReference type="Pfam" id="PF00400">
    <property type="entry name" value="WD40"/>
    <property type="match status" value="4"/>
</dbReference>
<dbReference type="SMART" id="SM00320">
    <property type="entry name" value="WD40"/>
    <property type="match status" value="6"/>
</dbReference>
<dbReference type="PROSITE" id="PS00678">
    <property type="entry name" value="WD_REPEATS_1"/>
    <property type="match status" value="1"/>
</dbReference>
<dbReference type="STRING" id="8355.A0A1L8EUV1"/>
<keyword evidence="3" id="KW-1185">Reference proteome</keyword>
<dbReference type="OMA" id="QKCETCI"/>
<dbReference type="InterPro" id="IPR036047">
    <property type="entry name" value="F-box-like_dom_sf"/>
</dbReference>
<dbReference type="InterPro" id="IPR001810">
    <property type="entry name" value="F-box_dom"/>
</dbReference>
<evidence type="ECO:0000259" key="2">
    <source>
        <dbReference type="Pfam" id="PF00646"/>
    </source>
</evidence>
<dbReference type="CDD" id="cd22136">
    <property type="entry name" value="F-box_FBXW10"/>
    <property type="match status" value="1"/>
</dbReference>
<evidence type="ECO:0000256" key="1">
    <source>
        <dbReference type="SAM" id="MobiDB-lite"/>
    </source>
</evidence>
<feature type="domain" description="F-box" evidence="2">
    <location>
        <begin position="220"/>
        <end position="254"/>
    </location>
</feature>
<feature type="compositionally biased region" description="Polar residues" evidence="1">
    <location>
        <begin position="744"/>
        <end position="753"/>
    </location>
</feature>
<dbReference type="InterPro" id="IPR015943">
    <property type="entry name" value="WD40/YVTN_repeat-like_dom_sf"/>
</dbReference>
<dbReference type="PANTHER" id="PTHR19872">
    <property type="entry name" value="UBIQUITIN LIGASE SPECIFICITY FACTOR/HREP PROTEIN"/>
    <property type="match status" value="1"/>
</dbReference>
<dbReference type="PROSITE" id="PS50294">
    <property type="entry name" value="WD_REPEATS_REGION"/>
    <property type="match status" value="2"/>
</dbReference>
<dbReference type="InterPro" id="IPR001680">
    <property type="entry name" value="WD40_rpt"/>
</dbReference>
<feature type="region of interest" description="Disordered" evidence="1">
    <location>
        <begin position="672"/>
        <end position="703"/>
    </location>
</feature>
<dbReference type="CDD" id="cd00200">
    <property type="entry name" value="WD40"/>
    <property type="match status" value="1"/>
</dbReference>
<dbReference type="AGR" id="Xenbase:XB-GENE-17338473"/>
<name>A0A1L8EUV1_XENLA</name>
<evidence type="ECO:0000313" key="5">
    <source>
        <dbReference type="Xenbase" id="XB-GENE-17338473"/>
    </source>
</evidence>
<reference evidence="4" key="1">
    <citation type="submission" date="2025-08" db="UniProtKB">
        <authorList>
            <consortium name="RefSeq"/>
        </authorList>
    </citation>
    <scope>IDENTIFICATION</scope>
    <source>
        <strain evidence="4">J_2021</strain>
        <tissue evidence="4">Erythrocytes</tissue>
    </source>
</reference>
<dbReference type="CTD" id="108701174"/>
<dbReference type="InterPro" id="IPR019775">
    <property type="entry name" value="WD40_repeat_CS"/>
</dbReference>
<accession>A0A1L8EUV1</accession>
<organism evidence="3 4">
    <name type="scientific">Xenopus laevis</name>
    <name type="common">African clawed frog</name>
    <dbReference type="NCBI Taxonomy" id="8355"/>
    <lineage>
        <taxon>Eukaryota</taxon>
        <taxon>Metazoa</taxon>
        <taxon>Chordata</taxon>
        <taxon>Craniata</taxon>
        <taxon>Vertebrata</taxon>
        <taxon>Euteleostomi</taxon>
        <taxon>Amphibia</taxon>
        <taxon>Batrachia</taxon>
        <taxon>Anura</taxon>
        <taxon>Pipoidea</taxon>
        <taxon>Pipidae</taxon>
        <taxon>Xenopodinae</taxon>
        <taxon>Xenopus</taxon>
        <taxon>Xenopus</taxon>
    </lineage>
</organism>
<dbReference type="OrthoDB" id="674604at2759"/>
<proteinExistence type="predicted"/>
<dbReference type="AlphaFoldDB" id="A0A1L8EUV1"/>
<evidence type="ECO:0000313" key="3">
    <source>
        <dbReference type="Proteomes" id="UP000186698"/>
    </source>
</evidence>
<protein>
    <submittedName>
        <fullName evidence="4">CMT1A duplicated region transcript 1 protein</fullName>
    </submittedName>
</protein>
<dbReference type="SUPFAM" id="SSF50978">
    <property type="entry name" value="WD40 repeat-like"/>
    <property type="match status" value="1"/>
</dbReference>
<dbReference type="Gene3D" id="2.130.10.10">
    <property type="entry name" value="YVTN repeat-like/Quinoprotein amine dehydrogenase"/>
    <property type="match status" value="1"/>
</dbReference>
<dbReference type="SUPFAM" id="SSF81383">
    <property type="entry name" value="F-box domain"/>
    <property type="match status" value="1"/>
</dbReference>
<dbReference type="Pfam" id="PF00646">
    <property type="entry name" value="F-box"/>
    <property type="match status" value="1"/>
</dbReference>
<dbReference type="Bgee" id="108701174">
    <property type="expression patterns" value="Expressed in testis and 8 other cell types or tissues"/>
</dbReference>
<feature type="region of interest" description="Disordered" evidence="1">
    <location>
        <begin position="741"/>
        <end position="787"/>
    </location>
</feature>
<dbReference type="Gene3D" id="1.20.1280.50">
    <property type="match status" value="1"/>
</dbReference>
<dbReference type="InterPro" id="IPR036322">
    <property type="entry name" value="WD40_repeat_dom_sf"/>
</dbReference>
<dbReference type="PANTHER" id="PTHR19872:SF7">
    <property type="entry name" value="F-BOX AND WD REPEAT DOMAIN CONTAINING PROTEIN 10B-RELATED"/>
    <property type="match status" value="1"/>
</dbReference>
<dbReference type="Xenbase" id="XB-GENE-17338473">
    <property type="gene designation" value="fbxw10.L"/>
</dbReference>
<feature type="compositionally biased region" description="Low complexity" evidence="1">
    <location>
        <begin position="690"/>
        <end position="701"/>
    </location>
</feature>
<dbReference type="RefSeq" id="XP_018090944.1">
    <property type="nucleotide sequence ID" value="XM_018235455.2"/>
</dbReference>
<dbReference type="Proteomes" id="UP000186698">
    <property type="component" value="Chromosome 9_10L"/>
</dbReference>
<gene>
    <name evidence="4 5" type="primary">fbxw10.L</name>
</gene>
<dbReference type="KEGG" id="xla:108701174"/>
<evidence type="ECO:0000313" key="4">
    <source>
        <dbReference type="RefSeq" id="XP_018090944.1"/>
    </source>
</evidence>
<dbReference type="InterPro" id="IPR051075">
    <property type="entry name" value="SCF_subunit_WD-repeat"/>
</dbReference>
<dbReference type="PaxDb" id="8355-A0A1L8EUV1"/>